<comment type="similarity">
    <text evidence="1 4">Belongs to the glycosyl hydrolase 28 family.</text>
</comment>
<dbReference type="SMART" id="SM00710">
    <property type="entry name" value="PbH1"/>
    <property type="match status" value="4"/>
</dbReference>
<evidence type="ECO:0000313" key="6">
    <source>
        <dbReference type="EMBL" id="KHJ66662.1"/>
    </source>
</evidence>
<dbReference type="AlphaFoldDB" id="A0A0B1R647"/>
<dbReference type="InterPro" id="IPR011050">
    <property type="entry name" value="Pectin_lyase_fold/virulence"/>
</dbReference>
<dbReference type="InterPro" id="IPR012334">
    <property type="entry name" value="Pectin_lyas_fold"/>
</dbReference>
<keyword evidence="2 4" id="KW-0378">Hydrolase</keyword>
<organism evidence="6 7">
    <name type="scientific">Pantoea rodasii</name>
    <dbReference type="NCBI Taxonomy" id="1076549"/>
    <lineage>
        <taxon>Bacteria</taxon>
        <taxon>Pseudomonadati</taxon>
        <taxon>Pseudomonadota</taxon>
        <taxon>Gammaproteobacteria</taxon>
        <taxon>Enterobacterales</taxon>
        <taxon>Erwiniaceae</taxon>
        <taxon>Pantoea</taxon>
    </lineage>
</organism>
<dbReference type="EMBL" id="JTJJ01000072">
    <property type="protein sequence ID" value="KHJ66662.1"/>
    <property type="molecule type" value="Genomic_DNA"/>
</dbReference>
<dbReference type="Proteomes" id="UP000030853">
    <property type="component" value="Unassembled WGS sequence"/>
</dbReference>
<dbReference type="PROSITE" id="PS00502">
    <property type="entry name" value="POLYGALACTURONASE"/>
    <property type="match status" value="1"/>
</dbReference>
<evidence type="ECO:0000256" key="4">
    <source>
        <dbReference type="RuleBase" id="RU361169"/>
    </source>
</evidence>
<dbReference type="PANTHER" id="PTHR31339:SF3">
    <property type="entry name" value="PECTIN LYASE-LIKE SUPERFAMILY PROTEIN"/>
    <property type="match status" value="1"/>
</dbReference>
<keyword evidence="3 4" id="KW-0326">Glycosidase</keyword>
<dbReference type="InterPro" id="IPR000743">
    <property type="entry name" value="Glyco_hydro_28"/>
</dbReference>
<evidence type="ECO:0000313" key="7">
    <source>
        <dbReference type="Proteomes" id="UP000030853"/>
    </source>
</evidence>
<evidence type="ECO:0000256" key="1">
    <source>
        <dbReference type="ARBA" id="ARBA00008834"/>
    </source>
</evidence>
<accession>A0A0B1R647</accession>
<dbReference type="RefSeq" id="WP_039333939.1">
    <property type="nucleotide sequence ID" value="NZ_JTJJ01000072.1"/>
</dbReference>
<dbReference type="GO" id="GO:0004650">
    <property type="term" value="F:polygalacturonase activity"/>
    <property type="evidence" value="ECO:0007669"/>
    <property type="project" value="InterPro"/>
</dbReference>
<dbReference type="PROSITE" id="PS51257">
    <property type="entry name" value="PROKAR_LIPOPROTEIN"/>
    <property type="match status" value="1"/>
</dbReference>
<dbReference type="InterPro" id="IPR051801">
    <property type="entry name" value="GH28_Enzymes"/>
</dbReference>
<dbReference type="SUPFAM" id="SSF51126">
    <property type="entry name" value="Pectin lyase-like"/>
    <property type="match status" value="1"/>
</dbReference>
<dbReference type="GO" id="GO:0005975">
    <property type="term" value="P:carbohydrate metabolic process"/>
    <property type="evidence" value="ECO:0007669"/>
    <property type="project" value="InterPro"/>
</dbReference>
<evidence type="ECO:0000256" key="3">
    <source>
        <dbReference type="ARBA" id="ARBA00023295"/>
    </source>
</evidence>
<protein>
    <submittedName>
        <fullName evidence="6">Glycoside hydrolase</fullName>
    </submittedName>
</protein>
<reference evidence="6 7" key="1">
    <citation type="submission" date="2014-11" db="EMBL/GenBank/DDBJ databases">
        <title>Genome sequencing of Pantoea rodasii ND03.</title>
        <authorList>
            <person name="Muhamad Yunos N.Y."/>
            <person name="Chan K.-G."/>
        </authorList>
    </citation>
    <scope>NUCLEOTIDE SEQUENCE [LARGE SCALE GENOMIC DNA]</scope>
    <source>
        <strain evidence="6 7">ND03</strain>
    </source>
</reference>
<feature type="chain" id="PRO_5002063445" evidence="5">
    <location>
        <begin position="22"/>
        <end position="446"/>
    </location>
</feature>
<keyword evidence="5" id="KW-0732">Signal</keyword>
<comment type="caution">
    <text evidence="6">The sequence shown here is derived from an EMBL/GenBank/DDBJ whole genome shotgun (WGS) entry which is preliminary data.</text>
</comment>
<sequence>MNKSLITLVCCISFSSCLAQAASSVCRPQEFGGKADGVTLNTNAIQQAIQQCSQRGGGTVQLSPGLWLSGPLQLQTNITLKIETGATLKASNQEGKFISAFIGHPAKVNEAFIFANNVNNVAIIGGGTLDGDGEKTWWPEALKIRGEVRAGNKKVFTDRFPGIPLANGVPRPWFVEFNDVTQGKIENLNLTNSPMWNIVIRNSSDINVNKVKITNPVTSPNTDGMDIVSSRNITVSNMDIATGDDNIAIKSGLVNGTGAASKDITIHDSMMRDGHGISVGSETANSIGKVTIRRVTFLNTENGVRIKSARDRGNAIGPLIASHLNMSNVNTPILVTNSYSGQAGAQGHTLTQPIETAPVSASTPKIKGVTISDVMATKATYAMIFSGLPESPIQDVSLHNIKIDARYGVQARYVAGKGDNVSVSVKEGSTVEKGPDVALQLNHGVD</sequence>
<dbReference type="Pfam" id="PF00295">
    <property type="entry name" value="Glyco_hydro_28"/>
    <property type="match status" value="1"/>
</dbReference>
<gene>
    <name evidence="6" type="ORF">QU24_18320</name>
</gene>
<dbReference type="InterPro" id="IPR006626">
    <property type="entry name" value="PbH1"/>
</dbReference>
<evidence type="ECO:0000256" key="5">
    <source>
        <dbReference type="SAM" id="SignalP"/>
    </source>
</evidence>
<dbReference type="PANTHER" id="PTHR31339">
    <property type="entry name" value="PECTIN LYASE-RELATED"/>
    <property type="match status" value="1"/>
</dbReference>
<proteinExistence type="inferred from homology"/>
<dbReference type="Gene3D" id="2.160.20.10">
    <property type="entry name" value="Single-stranded right-handed beta-helix, Pectin lyase-like"/>
    <property type="match status" value="1"/>
</dbReference>
<evidence type="ECO:0000256" key="2">
    <source>
        <dbReference type="ARBA" id="ARBA00022801"/>
    </source>
</evidence>
<feature type="signal peptide" evidence="5">
    <location>
        <begin position="1"/>
        <end position="21"/>
    </location>
</feature>
<name>A0A0B1R647_9GAMM</name>